<sequence length="302" mass="34058">MSSRKSVGHSKKYAQTMKSFDRSVTRTTNAVSRVAFGQAKRGRSRQNLDTTSDSWERTSLTNKQLIASCVVGAILPTMFLVGKGAATETTGTTGMLLLVLFFFFTIPFFVMVLIFMVFNTITRPRSKCNAKQSCMTEENVNEVNEPAQLYSPNPEWMGQTDLVDSRANARVLAPQFLKQAQESAKILQTTTEPATFFTRYDFCVGRLIELEKCKKYGAPVSATADLKKYRSLSFRDDAVKEIIHRTEEKYQAKIEGLKTAKAKQSWAEKYHQAFEPYLPYMTDGQKSELGEASAYLFDLAQK</sequence>
<protein>
    <submittedName>
        <fullName evidence="2">Uncharacterized protein</fullName>
    </submittedName>
</protein>
<keyword evidence="1" id="KW-1133">Transmembrane helix</keyword>
<feature type="transmembrane region" description="Helical" evidence="1">
    <location>
        <begin position="65"/>
        <end position="82"/>
    </location>
</feature>
<evidence type="ECO:0000313" key="3">
    <source>
        <dbReference type="Proteomes" id="UP001496146"/>
    </source>
</evidence>
<dbReference type="RefSeq" id="WP_349137682.1">
    <property type="nucleotide sequence ID" value="NZ_JBBMEP010000009.1"/>
</dbReference>
<organism evidence="2 3">
    <name type="scientific">Faecalibacterium faecis</name>
    <dbReference type="NCBI Taxonomy" id="3133157"/>
    <lineage>
        <taxon>Bacteria</taxon>
        <taxon>Bacillati</taxon>
        <taxon>Bacillota</taxon>
        <taxon>Clostridia</taxon>
        <taxon>Eubacteriales</taxon>
        <taxon>Oscillospiraceae</taxon>
        <taxon>Faecalibacterium</taxon>
    </lineage>
</organism>
<feature type="transmembrane region" description="Helical" evidence="1">
    <location>
        <begin position="94"/>
        <end position="118"/>
    </location>
</feature>
<dbReference type="Proteomes" id="UP001496146">
    <property type="component" value="Unassembled WGS sequence"/>
</dbReference>
<dbReference type="EMBL" id="JBBMEP010000009">
    <property type="protein sequence ID" value="MEQ2376947.1"/>
    <property type="molecule type" value="Genomic_DNA"/>
</dbReference>
<reference evidence="2 3" key="1">
    <citation type="submission" date="2024-03" db="EMBL/GenBank/DDBJ databases">
        <title>Human intestinal bacterial collection.</title>
        <authorList>
            <person name="Pauvert C."/>
            <person name="Hitch T.C.A."/>
            <person name="Clavel T."/>
        </authorList>
    </citation>
    <scope>NUCLEOTIDE SEQUENCE [LARGE SCALE GENOMIC DNA]</scope>
    <source>
        <strain evidence="2 3">CLA-JM-H7-B</strain>
    </source>
</reference>
<name>A0ABV1BMF1_9FIRM</name>
<evidence type="ECO:0000313" key="2">
    <source>
        <dbReference type="EMBL" id="MEQ2376947.1"/>
    </source>
</evidence>
<keyword evidence="3" id="KW-1185">Reference proteome</keyword>
<comment type="caution">
    <text evidence="2">The sequence shown here is derived from an EMBL/GenBank/DDBJ whole genome shotgun (WGS) entry which is preliminary data.</text>
</comment>
<evidence type="ECO:0000256" key="1">
    <source>
        <dbReference type="SAM" id="Phobius"/>
    </source>
</evidence>
<proteinExistence type="predicted"/>
<gene>
    <name evidence="2" type="ORF">WMO17_06140</name>
</gene>
<keyword evidence="1" id="KW-0472">Membrane</keyword>
<accession>A0ABV1BMF1</accession>
<keyword evidence="1" id="KW-0812">Transmembrane</keyword>